<dbReference type="Pfam" id="PF22614">
    <property type="entry name" value="Slo-like_RCK"/>
    <property type="match status" value="2"/>
</dbReference>
<dbReference type="Gene3D" id="3.40.50.720">
    <property type="entry name" value="NAD(P)-binding Rossmann-like Domain"/>
    <property type="match status" value="2"/>
</dbReference>
<evidence type="ECO:0000256" key="10">
    <source>
        <dbReference type="ARBA" id="ARBA00023303"/>
    </source>
</evidence>
<feature type="compositionally biased region" description="Basic and acidic residues" evidence="12">
    <location>
        <begin position="1325"/>
        <end position="1344"/>
    </location>
</feature>
<dbReference type="InterPro" id="IPR013099">
    <property type="entry name" value="K_chnl_dom"/>
</dbReference>
<dbReference type="PANTHER" id="PTHR10027:SF10">
    <property type="entry name" value="SLOWPOKE 2, ISOFORM D"/>
    <property type="match status" value="1"/>
</dbReference>
<reference evidence="15" key="1">
    <citation type="submission" date="2019-08" db="EMBL/GenBank/DDBJ databases">
        <title>The improved chromosome-level genome for the pearl oyster Pinctada fucata martensii using PacBio sequencing and Hi-C.</title>
        <authorList>
            <person name="Zheng Z."/>
        </authorList>
    </citation>
    <scope>NUCLEOTIDE SEQUENCE</scope>
    <source>
        <strain evidence="15">ZZ-2019</strain>
        <tissue evidence="15">Adductor muscle</tissue>
    </source>
</reference>
<keyword evidence="16" id="KW-1185">Reference proteome</keyword>
<protein>
    <recommendedName>
        <fullName evidence="14">RCK N-terminal domain-containing protein</fullName>
    </recommendedName>
</protein>
<evidence type="ECO:0000259" key="14">
    <source>
        <dbReference type="PROSITE" id="PS51201"/>
    </source>
</evidence>
<evidence type="ECO:0000256" key="1">
    <source>
        <dbReference type="ARBA" id="ARBA00004141"/>
    </source>
</evidence>
<evidence type="ECO:0000256" key="11">
    <source>
        <dbReference type="ARBA" id="ARBA00034430"/>
    </source>
</evidence>
<evidence type="ECO:0000256" key="9">
    <source>
        <dbReference type="ARBA" id="ARBA00023136"/>
    </source>
</evidence>
<dbReference type="Gene3D" id="1.10.287.70">
    <property type="match status" value="1"/>
</dbReference>
<evidence type="ECO:0000313" key="16">
    <source>
        <dbReference type="Proteomes" id="UP001186944"/>
    </source>
</evidence>
<name>A0AA89BMR4_PINIB</name>
<dbReference type="InterPro" id="IPR003929">
    <property type="entry name" value="K_chnl_BK_asu"/>
</dbReference>
<evidence type="ECO:0000256" key="3">
    <source>
        <dbReference type="ARBA" id="ARBA00022538"/>
    </source>
</evidence>
<feature type="compositionally biased region" description="Polar residues" evidence="12">
    <location>
        <begin position="1352"/>
        <end position="1362"/>
    </location>
</feature>
<feature type="region of interest" description="Disordered" evidence="12">
    <location>
        <begin position="1069"/>
        <end position="1095"/>
    </location>
</feature>
<dbReference type="GO" id="GO:0005228">
    <property type="term" value="F:intracellular sodium-activated potassium channel activity"/>
    <property type="evidence" value="ECO:0007669"/>
    <property type="project" value="TreeGrafter"/>
</dbReference>
<evidence type="ECO:0000256" key="13">
    <source>
        <dbReference type="SAM" id="Phobius"/>
    </source>
</evidence>
<evidence type="ECO:0000256" key="12">
    <source>
        <dbReference type="SAM" id="MobiDB-lite"/>
    </source>
</evidence>
<dbReference type="EMBL" id="VSWD01000011">
    <property type="protein sequence ID" value="KAK3088557.1"/>
    <property type="molecule type" value="Genomic_DNA"/>
</dbReference>
<dbReference type="SUPFAM" id="SSF81324">
    <property type="entry name" value="Voltage-gated potassium channels"/>
    <property type="match status" value="1"/>
</dbReference>
<organism evidence="15 16">
    <name type="scientific">Pinctada imbricata</name>
    <name type="common">Atlantic pearl-oyster</name>
    <name type="synonym">Pinctada martensii</name>
    <dbReference type="NCBI Taxonomy" id="66713"/>
    <lineage>
        <taxon>Eukaryota</taxon>
        <taxon>Metazoa</taxon>
        <taxon>Spiralia</taxon>
        <taxon>Lophotrochozoa</taxon>
        <taxon>Mollusca</taxon>
        <taxon>Bivalvia</taxon>
        <taxon>Autobranchia</taxon>
        <taxon>Pteriomorphia</taxon>
        <taxon>Pterioida</taxon>
        <taxon>Pterioidea</taxon>
        <taxon>Pteriidae</taxon>
        <taxon>Pinctada</taxon>
    </lineage>
</organism>
<dbReference type="InterPro" id="IPR003148">
    <property type="entry name" value="RCK_N"/>
</dbReference>
<comment type="subcellular location">
    <subcellularLocation>
        <location evidence="1">Membrane</location>
        <topology evidence="1">Multi-pass membrane protein</topology>
    </subcellularLocation>
</comment>
<feature type="transmembrane region" description="Helical" evidence="13">
    <location>
        <begin position="212"/>
        <end position="233"/>
    </location>
</feature>
<feature type="region of interest" description="Disordered" evidence="12">
    <location>
        <begin position="716"/>
        <end position="735"/>
    </location>
</feature>
<keyword evidence="8" id="KW-0406">Ion transport</keyword>
<keyword evidence="6" id="KW-0630">Potassium</keyword>
<feature type="transmembrane region" description="Helical" evidence="13">
    <location>
        <begin position="279"/>
        <end position="300"/>
    </location>
</feature>
<evidence type="ECO:0000256" key="7">
    <source>
        <dbReference type="ARBA" id="ARBA00022989"/>
    </source>
</evidence>
<accession>A0AA89BMR4</accession>
<feature type="transmembrane region" description="Helical" evidence="13">
    <location>
        <begin position="178"/>
        <end position="200"/>
    </location>
</feature>
<dbReference type="FunFam" id="3.40.50.720:FF:000011">
    <property type="entry name" value="Potassium channel subfamily T member 1"/>
    <property type="match status" value="1"/>
</dbReference>
<dbReference type="GO" id="GO:0005886">
    <property type="term" value="C:plasma membrane"/>
    <property type="evidence" value="ECO:0007669"/>
    <property type="project" value="TreeGrafter"/>
</dbReference>
<evidence type="ECO:0000256" key="4">
    <source>
        <dbReference type="ARBA" id="ARBA00022692"/>
    </source>
</evidence>
<sequence>MSKIVQPGAVRIDTPSLGWFALNIVAFENPNGSVAVVVLNPNNHTEHNEENRMADETLCDGIDLNFVDDSEEDSDDDWIRSAPVKYFTNEVSYRGRLRRIFLRNPSTRLRLRIFDLVAKSLLCILYFVRVLLDDQTDYECNGHHCESSNGSLPQDDGSMVFSSTAINWYVILWVQRPMVLWIIQVVISMATMSKVILELIIGSRGICYEKVFHDGLILEIICTVPMIATVVYPPLLMNLFVPGFLNIWLIKWSLVKLFNDLPLTKQRFQTISVTLFQQLLIVIMTLFCLVFTTICGIQHIQRGSDEKNRLTMFESFYFVIVTFSTVGYGDISPDSWLGQLFMALMICLAFAFIPRQLEGIHSTWKERKKTGGEYSSRQARGHKHVVVVSSSLTADDVMDFLIEFYAHSKLEDHIVVLLSSEEKDTNLQVILKDPKWAHRVIYMKGSALKDVDLRRCRLNEADACFILAPSLCDNKDEADQHTVLRSWAVKDFAPLCRQYVQLNKTEYKLHVKFAEHVVCEDEFKYALFANNCLYPGLSTLVTMLLHTTSRDIGKIAQEPWQKVYGMHAGNEVYHIQLKKSVFFRSYEKKKFTEASCDAHRRFGVCLVAVLDINADEPRLQLNPGSEYVLKATDYCFYIGEFKEEYSQVKSTPAKSIKSAVPSGKTKNIEDISDALEKLLQHDIENNEYGDESLFNQTITSQVGQEIARRVRSKSLCRTMSNGSDSSPTETEESEPIEPKVYTHMGSRKSSLVPSVLREYTDMGQEQIITGPPPVTLYSSSKRTVCYLMKKQRPSCCLKWGEDCAHCTYKNARDDRWRDQLIILTTEQASAGIYNFIVPLRSHFIGKHSLSPIILLLEEKPEDMFLDTIGHFPLVYWMQGKITNIDDLILAGINKVSHLVIANRETCGEALGDSMVDSETIVAVQTILKLFPNTSIITELRQTTNIRFMQFQANNEYTRKVSKMERRLNASMSSSLAHLFRLPFAAGQVFSASMLNSLLYQTLVKGYLISFVRLLLGIDAQENSGHLSSVRIKRMTLARYPTYGELYNGMASTTGEIPIAIYRTEPKETAFSPPDLKENTNKKSNSKSSRGKRYSRGAPFPKAAFQNEANDNSGLGDLVRNRLRNLGMKESDYNPHGIYMDPDGITGSCKYSKQTHMSILLLTIYSPELIAYDILTIILYRAEIDEAVDLISYVILNPTPKRRLRVGDIVYVIQPSSMAAIPSKHGWNMVKAMFTKQPLSRQRSDPSRRSTSPHINVGDLHYKTVGAKVNTRDLNALTELLSSRRNSSAETMTTNDLNGNKSDDIFAQRKFSRPKNSSNGLGLPFDLRESDSEKDEFLENQKDQPMEQIRNLPKNQSSSSLKGQSRFRVDPSPHISM</sequence>
<evidence type="ECO:0000313" key="15">
    <source>
        <dbReference type="EMBL" id="KAK3088557.1"/>
    </source>
</evidence>
<comment type="caution">
    <text evidence="15">The sequence shown here is derived from an EMBL/GenBank/DDBJ whole genome shotgun (WGS) entry which is preliminary data.</text>
</comment>
<dbReference type="Pfam" id="PF17189">
    <property type="entry name" value="Glyco_hydro_30C"/>
    <property type="match status" value="1"/>
</dbReference>
<evidence type="ECO:0000256" key="6">
    <source>
        <dbReference type="ARBA" id="ARBA00022958"/>
    </source>
</evidence>
<proteinExistence type="predicted"/>
<feature type="transmembrane region" description="Helical" evidence="13">
    <location>
        <begin position="312"/>
        <end position="329"/>
    </location>
</feature>
<dbReference type="InterPro" id="IPR047871">
    <property type="entry name" value="K_chnl_Slo-like"/>
</dbReference>
<evidence type="ECO:0000256" key="5">
    <source>
        <dbReference type="ARBA" id="ARBA00022826"/>
    </source>
</evidence>
<keyword evidence="4 13" id="KW-0812">Transmembrane</keyword>
<feature type="domain" description="RCK N-terminal" evidence="14">
    <location>
        <begin position="382"/>
        <end position="518"/>
    </location>
</feature>
<dbReference type="Pfam" id="PF07885">
    <property type="entry name" value="Ion_trans_2"/>
    <property type="match status" value="1"/>
</dbReference>
<keyword evidence="7 13" id="KW-1133">Transmembrane helix</keyword>
<keyword evidence="10" id="KW-0407">Ion channel</keyword>
<keyword evidence="3" id="KW-0633">Potassium transport</keyword>
<keyword evidence="2" id="KW-0813">Transport</keyword>
<feature type="region of interest" description="Disordered" evidence="12">
    <location>
        <begin position="1237"/>
        <end position="1256"/>
    </location>
</feature>
<evidence type="ECO:0000256" key="8">
    <source>
        <dbReference type="ARBA" id="ARBA00023065"/>
    </source>
</evidence>
<keyword evidence="9 13" id="KW-0472">Membrane</keyword>
<dbReference type="Pfam" id="PF03493">
    <property type="entry name" value="BK_channel_a"/>
    <property type="match status" value="1"/>
</dbReference>
<dbReference type="FunFam" id="3.40.50.720:FF:000034">
    <property type="entry name" value="Potassium channel subfamily T member 1"/>
    <property type="match status" value="1"/>
</dbReference>
<dbReference type="PANTHER" id="PTHR10027">
    <property type="entry name" value="CALCIUM-ACTIVATED POTASSIUM CHANNEL ALPHA CHAIN"/>
    <property type="match status" value="1"/>
</dbReference>
<dbReference type="PROSITE" id="PS51201">
    <property type="entry name" value="RCK_N"/>
    <property type="match status" value="1"/>
</dbReference>
<dbReference type="FunFam" id="1.10.287.70:FF:000058">
    <property type="entry name" value="Potassium sodium-activated channel subfamily T member 2"/>
    <property type="match status" value="1"/>
</dbReference>
<feature type="region of interest" description="Disordered" evidence="12">
    <location>
        <begin position="1308"/>
        <end position="1376"/>
    </location>
</feature>
<keyword evidence="5" id="KW-0631">Potassium channel</keyword>
<gene>
    <name evidence="15" type="ORF">FSP39_020576</name>
</gene>
<dbReference type="Proteomes" id="UP001186944">
    <property type="component" value="Unassembled WGS sequence"/>
</dbReference>
<evidence type="ECO:0000256" key="2">
    <source>
        <dbReference type="ARBA" id="ARBA00022448"/>
    </source>
</evidence>
<dbReference type="GO" id="GO:0015271">
    <property type="term" value="F:outward rectifier potassium channel activity"/>
    <property type="evidence" value="ECO:0007669"/>
    <property type="project" value="TreeGrafter"/>
</dbReference>
<dbReference type="InterPro" id="IPR033452">
    <property type="entry name" value="GH30_C"/>
</dbReference>
<comment type="catalytic activity">
    <reaction evidence="11">
        <text>K(+)(in) = K(+)(out)</text>
        <dbReference type="Rhea" id="RHEA:29463"/>
        <dbReference type="ChEBI" id="CHEBI:29103"/>
    </reaction>
</comment>